<sequence>MKTECLLQILQKGPEQISLEVAEQLETKEIYLATGYTDMRKFMDGL</sequence>
<reference evidence="1" key="2">
    <citation type="submission" date="2021-09" db="EMBL/GenBank/DDBJ databases">
        <authorList>
            <person name="Gilroy R."/>
        </authorList>
    </citation>
    <scope>NUCLEOTIDE SEQUENCE</scope>
    <source>
        <strain evidence="1">CHK193-16274</strain>
    </source>
</reference>
<dbReference type="AlphaFoldDB" id="A0A921KJJ4"/>
<accession>A0A921KJJ4</accession>
<evidence type="ECO:0000313" key="1">
    <source>
        <dbReference type="EMBL" id="HJF41408.1"/>
    </source>
</evidence>
<protein>
    <submittedName>
        <fullName evidence="1">Uncharacterized protein</fullName>
    </submittedName>
</protein>
<dbReference type="RefSeq" id="WP_346698586.1">
    <property type="nucleotide sequence ID" value="NZ_CAWUZP010000156.1"/>
</dbReference>
<comment type="caution">
    <text evidence="1">The sequence shown here is derived from an EMBL/GenBank/DDBJ whole genome shotgun (WGS) entry which is preliminary data.</text>
</comment>
<name>A0A921KJJ4_9FIRM</name>
<reference evidence="1" key="1">
    <citation type="journal article" date="2021" name="PeerJ">
        <title>Extensive microbial diversity within the chicken gut microbiome revealed by metagenomics and culture.</title>
        <authorList>
            <person name="Gilroy R."/>
            <person name="Ravi A."/>
            <person name="Getino M."/>
            <person name="Pursley I."/>
            <person name="Horton D.L."/>
            <person name="Alikhan N.F."/>
            <person name="Baker D."/>
            <person name="Gharbi K."/>
            <person name="Hall N."/>
            <person name="Watson M."/>
            <person name="Adriaenssens E.M."/>
            <person name="Foster-Nyarko E."/>
            <person name="Jarju S."/>
            <person name="Secka A."/>
            <person name="Antonio M."/>
            <person name="Oren A."/>
            <person name="Chaudhuri R.R."/>
            <person name="La Ragione R."/>
            <person name="Hildebrand F."/>
            <person name="Pallen M.J."/>
        </authorList>
    </citation>
    <scope>NUCLEOTIDE SEQUENCE</scope>
    <source>
        <strain evidence="1">CHK193-16274</strain>
    </source>
</reference>
<dbReference type="EMBL" id="DYWV01000370">
    <property type="protein sequence ID" value="HJF41408.1"/>
    <property type="molecule type" value="Genomic_DNA"/>
</dbReference>
<proteinExistence type="predicted"/>
<gene>
    <name evidence="1" type="ORF">K8V91_10835</name>
</gene>
<evidence type="ECO:0000313" key="2">
    <source>
        <dbReference type="Proteomes" id="UP000749320"/>
    </source>
</evidence>
<organism evidence="1 2">
    <name type="scientific">Thomasclavelia spiroformis</name>
    <dbReference type="NCBI Taxonomy" id="29348"/>
    <lineage>
        <taxon>Bacteria</taxon>
        <taxon>Bacillati</taxon>
        <taxon>Bacillota</taxon>
        <taxon>Erysipelotrichia</taxon>
        <taxon>Erysipelotrichales</taxon>
        <taxon>Coprobacillaceae</taxon>
        <taxon>Thomasclavelia</taxon>
    </lineage>
</organism>
<dbReference type="Proteomes" id="UP000749320">
    <property type="component" value="Unassembled WGS sequence"/>
</dbReference>